<organism evidence="11 12">
    <name type="scientific">Streptomyces echinoruber</name>
    <dbReference type="NCBI Taxonomy" id="68898"/>
    <lineage>
        <taxon>Bacteria</taxon>
        <taxon>Bacillati</taxon>
        <taxon>Actinomycetota</taxon>
        <taxon>Actinomycetes</taxon>
        <taxon>Kitasatosporales</taxon>
        <taxon>Streptomycetaceae</taxon>
        <taxon>Streptomyces</taxon>
    </lineage>
</organism>
<feature type="transmembrane region" description="Helical" evidence="9">
    <location>
        <begin position="68"/>
        <end position="88"/>
    </location>
</feature>
<dbReference type="Gene3D" id="1.20.1250.20">
    <property type="entry name" value="MFS general substrate transporter like domains"/>
    <property type="match status" value="2"/>
</dbReference>
<dbReference type="InterPro" id="IPR011701">
    <property type="entry name" value="MFS"/>
</dbReference>
<feature type="transmembrane region" description="Helical" evidence="9">
    <location>
        <begin position="215"/>
        <end position="235"/>
    </location>
</feature>
<keyword evidence="3" id="KW-1003">Cell membrane</keyword>
<evidence type="ECO:0000313" key="12">
    <source>
        <dbReference type="Proteomes" id="UP000623010"/>
    </source>
</evidence>
<proteinExistence type="predicted"/>
<feature type="transmembrane region" description="Helical" evidence="9">
    <location>
        <begin position="28"/>
        <end position="48"/>
    </location>
</feature>
<feature type="transmembrane region" description="Helical" evidence="9">
    <location>
        <begin position="241"/>
        <end position="263"/>
    </location>
</feature>
<evidence type="ECO:0000256" key="6">
    <source>
        <dbReference type="ARBA" id="ARBA00023136"/>
    </source>
</evidence>
<dbReference type="PRINTS" id="PR01036">
    <property type="entry name" value="TCRTETB"/>
</dbReference>
<dbReference type="GO" id="GO:0022857">
    <property type="term" value="F:transmembrane transporter activity"/>
    <property type="evidence" value="ECO:0007669"/>
    <property type="project" value="InterPro"/>
</dbReference>
<keyword evidence="2" id="KW-0813">Transport</keyword>
<keyword evidence="6 9" id="KW-0472">Membrane</keyword>
<dbReference type="PANTHER" id="PTHR42718:SF42">
    <property type="entry name" value="EXPORT PROTEIN"/>
    <property type="match status" value="1"/>
</dbReference>
<dbReference type="InterPro" id="IPR036259">
    <property type="entry name" value="MFS_trans_sf"/>
</dbReference>
<keyword evidence="4 9" id="KW-0812">Transmembrane</keyword>
<keyword evidence="7" id="KW-0046">Antibiotic resistance</keyword>
<evidence type="ECO:0000256" key="8">
    <source>
        <dbReference type="SAM" id="MobiDB-lite"/>
    </source>
</evidence>
<dbReference type="Pfam" id="PF07690">
    <property type="entry name" value="MFS_1"/>
    <property type="match status" value="1"/>
</dbReference>
<feature type="transmembrane region" description="Helical" evidence="9">
    <location>
        <begin position="120"/>
        <end position="143"/>
    </location>
</feature>
<accession>A0A918QYD0</accession>
<dbReference type="NCBIfam" id="TIGR00711">
    <property type="entry name" value="efflux_EmrB"/>
    <property type="match status" value="1"/>
</dbReference>
<feature type="transmembrane region" description="Helical" evidence="9">
    <location>
        <begin position="519"/>
        <end position="542"/>
    </location>
</feature>
<dbReference type="GO" id="GO:0005886">
    <property type="term" value="C:plasma membrane"/>
    <property type="evidence" value="ECO:0007669"/>
    <property type="project" value="UniProtKB-SubCell"/>
</dbReference>
<dbReference type="GO" id="GO:0046677">
    <property type="term" value="P:response to antibiotic"/>
    <property type="evidence" value="ECO:0007669"/>
    <property type="project" value="UniProtKB-KW"/>
</dbReference>
<dbReference type="EMBL" id="BMWH01000003">
    <property type="protein sequence ID" value="GGZ77007.1"/>
    <property type="molecule type" value="Genomic_DNA"/>
</dbReference>
<evidence type="ECO:0000256" key="3">
    <source>
        <dbReference type="ARBA" id="ARBA00022475"/>
    </source>
</evidence>
<name>A0A918QYD0_9ACTN</name>
<dbReference type="Proteomes" id="UP000623010">
    <property type="component" value="Unassembled WGS sequence"/>
</dbReference>
<evidence type="ECO:0000256" key="1">
    <source>
        <dbReference type="ARBA" id="ARBA00004651"/>
    </source>
</evidence>
<evidence type="ECO:0000256" key="4">
    <source>
        <dbReference type="ARBA" id="ARBA00022692"/>
    </source>
</evidence>
<feature type="transmembrane region" description="Helical" evidence="9">
    <location>
        <begin position="372"/>
        <end position="390"/>
    </location>
</feature>
<feature type="transmembrane region" description="Helical" evidence="9">
    <location>
        <begin position="182"/>
        <end position="203"/>
    </location>
</feature>
<dbReference type="SUPFAM" id="SSF103473">
    <property type="entry name" value="MFS general substrate transporter"/>
    <property type="match status" value="1"/>
</dbReference>
<evidence type="ECO:0000313" key="11">
    <source>
        <dbReference type="EMBL" id="GGZ77007.1"/>
    </source>
</evidence>
<comment type="caution">
    <text evidence="11">The sequence shown here is derived from an EMBL/GenBank/DDBJ whole genome shotgun (WGS) entry which is preliminary data.</text>
</comment>
<dbReference type="AlphaFoldDB" id="A0A918QYD0"/>
<feature type="compositionally biased region" description="Basic and acidic residues" evidence="8">
    <location>
        <begin position="588"/>
        <end position="598"/>
    </location>
</feature>
<feature type="transmembrane region" description="Helical" evidence="9">
    <location>
        <begin position="95"/>
        <end position="114"/>
    </location>
</feature>
<keyword evidence="5 9" id="KW-1133">Transmembrane helix</keyword>
<feature type="transmembrane region" description="Helical" evidence="9">
    <location>
        <begin position="284"/>
        <end position="303"/>
    </location>
</feature>
<evidence type="ECO:0000259" key="10">
    <source>
        <dbReference type="PROSITE" id="PS50850"/>
    </source>
</evidence>
<reference evidence="11" key="1">
    <citation type="journal article" date="2014" name="Int. J. Syst. Evol. Microbiol.">
        <title>Complete genome sequence of Corynebacterium casei LMG S-19264T (=DSM 44701T), isolated from a smear-ripened cheese.</title>
        <authorList>
            <consortium name="US DOE Joint Genome Institute (JGI-PGF)"/>
            <person name="Walter F."/>
            <person name="Albersmeier A."/>
            <person name="Kalinowski J."/>
            <person name="Ruckert C."/>
        </authorList>
    </citation>
    <scope>NUCLEOTIDE SEQUENCE</scope>
    <source>
        <strain evidence="11">JCM 5016</strain>
    </source>
</reference>
<dbReference type="PANTHER" id="PTHR42718">
    <property type="entry name" value="MAJOR FACILITATOR SUPERFAMILY MULTIDRUG TRANSPORTER MFSC"/>
    <property type="match status" value="1"/>
</dbReference>
<dbReference type="CDD" id="cd17321">
    <property type="entry name" value="MFS_MMR_MDR_like"/>
    <property type="match status" value="1"/>
</dbReference>
<sequence>MQEGDTLAMRLVLTEPVDQMERPYARRWWALLVLCLSLLIIVMANTALTVAAPDMTRDLGLTSADLQWVIDGYTVPYAALMLLLGAVGDKYSRRGALLLGLVVFGGGAVLGSLVDSAAAVVAARAVMGVGAALIMPATLSLLAATFPRRERARAITLWTATAGLAIAAGPLVAGALLEHHGWASTFLINVPVAAVALVGALVLVPPSRAGHHERIDYIGGLLSVVWIGSLVYMIIEGPHFGWGARAVTAAVVAGAGLVLFVLWELRHPRPVLDVRRFTARRFAGANLAVALFFLAVFGAFYYLTQHLQFVLGYDALQTGLRMLPLAGAVFVGSALTGYLTPRLGMRPTVTAGMVGGTTALALLTRIDSGSSYGDFVAPLVVLGLAIGLALSPCTDTIMGSFPEAELGVGGAVNDTSLELGGSLGIAILGSLLSTSYADRLADATRGSALPTGARETAQDSVGAGYQVARAVGAKARQLAEQAAHTGDPQQAAALKAQAGQLSAGSRQMADAVGSAFSDAVAHTSLVGAVILGVGTILVALLLPRRERPAGQPTARSAEQSAERPAARPAEQSAERPAGQPTARPAEQSAERPAERSTERPAGQATERPAEQRSAAQSAGTRQRQEERAGATGTS</sequence>
<feature type="transmembrane region" description="Helical" evidence="9">
    <location>
        <begin position="155"/>
        <end position="176"/>
    </location>
</feature>
<dbReference type="InterPro" id="IPR004638">
    <property type="entry name" value="EmrB-like"/>
</dbReference>
<dbReference type="PROSITE" id="PS50850">
    <property type="entry name" value="MFS"/>
    <property type="match status" value="1"/>
</dbReference>
<evidence type="ECO:0000256" key="7">
    <source>
        <dbReference type="ARBA" id="ARBA00023251"/>
    </source>
</evidence>
<comment type="subcellular location">
    <subcellularLocation>
        <location evidence="1">Cell membrane</location>
        <topology evidence="1">Multi-pass membrane protein</topology>
    </subcellularLocation>
</comment>
<feature type="region of interest" description="Disordered" evidence="8">
    <location>
        <begin position="547"/>
        <end position="634"/>
    </location>
</feature>
<gene>
    <name evidence="11" type="ORF">GCM10010389_13390</name>
</gene>
<keyword evidence="12" id="KW-1185">Reference proteome</keyword>
<evidence type="ECO:0000256" key="5">
    <source>
        <dbReference type="ARBA" id="ARBA00022989"/>
    </source>
</evidence>
<feature type="domain" description="Major facilitator superfamily (MFS) profile" evidence="10">
    <location>
        <begin position="30"/>
        <end position="546"/>
    </location>
</feature>
<evidence type="ECO:0000256" key="9">
    <source>
        <dbReference type="SAM" id="Phobius"/>
    </source>
</evidence>
<protein>
    <submittedName>
        <fullName evidence="11">MFS transporter</fullName>
    </submittedName>
</protein>
<evidence type="ECO:0000256" key="2">
    <source>
        <dbReference type="ARBA" id="ARBA00022448"/>
    </source>
</evidence>
<reference evidence="11" key="2">
    <citation type="submission" date="2020-09" db="EMBL/GenBank/DDBJ databases">
        <authorList>
            <person name="Sun Q."/>
            <person name="Ohkuma M."/>
        </authorList>
    </citation>
    <scope>NUCLEOTIDE SEQUENCE</scope>
    <source>
        <strain evidence="11">JCM 5016</strain>
    </source>
</reference>
<dbReference type="InterPro" id="IPR020846">
    <property type="entry name" value="MFS_dom"/>
</dbReference>
<feature type="transmembrane region" description="Helical" evidence="9">
    <location>
        <begin position="323"/>
        <end position="340"/>
    </location>
</feature>